<evidence type="ECO:0000259" key="5">
    <source>
        <dbReference type="Pfam" id="PF00891"/>
    </source>
</evidence>
<dbReference type="Gene3D" id="3.40.50.150">
    <property type="entry name" value="Vaccinia Virus protein VP39"/>
    <property type="match status" value="1"/>
</dbReference>
<dbReference type="STRING" id="40296.A0A0A2KKK3"/>
<dbReference type="OMA" id="MIRYCWS"/>
<dbReference type="InterPro" id="IPR029063">
    <property type="entry name" value="SAM-dependent_MTases_sf"/>
</dbReference>
<dbReference type="SUPFAM" id="SSF46785">
    <property type="entry name" value="Winged helix' DNA-binding domain"/>
    <property type="match status" value="1"/>
</dbReference>
<dbReference type="GO" id="GO:0046983">
    <property type="term" value="F:protein dimerization activity"/>
    <property type="evidence" value="ECO:0007669"/>
    <property type="project" value="InterPro"/>
</dbReference>
<gene>
    <name evidence="7" type="ORF">PITC_066510</name>
</gene>
<dbReference type="InterPro" id="IPR012967">
    <property type="entry name" value="COMT_dimerisation"/>
</dbReference>
<keyword evidence="1 7" id="KW-0489">Methyltransferase</keyword>
<dbReference type="HOGENOM" id="CLU_005533_5_0_1"/>
<evidence type="ECO:0000259" key="6">
    <source>
        <dbReference type="Pfam" id="PF08100"/>
    </source>
</evidence>
<dbReference type="Pfam" id="PF00891">
    <property type="entry name" value="Methyltransf_2"/>
    <property type="match status" value="1"/>
</dbReference>
<dbReference type="PANTHER" id="PTHR43712">
    <property type="entry name" value="PUTATIVE (AFU_ORTHOLOGUE AFUA_4G14580)-RELATED"/>
    <property type="match status" value="1"/>
</dbReference>
<proteinExistence type="predicted"/>
<dbReference type="PANTHER" id="PTHR43712:SF1">
    <property type="entry name" value="HYPOTHETICAL O-METHYLTRANSFERASE (EUROFUNG)-RELATED"/>
    <property type="match status" value="1"/>
</dbReference>
<dbReference type="GO" id="GO:0032259">
    <property type="term" value="P:methylation"/>
    <property type="evidence" value="ECO:0007669"/>
    <property type="project" value="UniProtKB-KW"/>
</dbReference>
<dbReference type="PhylomeDB" id="A0A0A2KKK3"/>
<reference evidence="7 8" key="1">
    <citation type="journal article" date="2015" name="Mol. Plant Microbe Interact.">
        <title>Genome, transcriptome, and functional analyses of Penicillium expansum provide new insights into secondary metabolism and pathogenicity.</title>
        <authorList>
            <person name="Ballester A.R."/>
            <person name="Marcet-Houben M."/>
            <person name="Levin E."/>
            <person name="Sela N."/>
            <person name="Selma-Lazaro C."/>
            <person name="Carmona L."/>
            <person name="Wisniewski M."/>
            <person name="Droby S."/>
            <person name="Gonzalez-Candelas L."/>
            <person name="Gabaldon T."/>
        </authorList>
    </citation>
    <scope>NUCLEOTIDE SEQUENCE [LARGE SCALE GENOMIC DNA]</scope>
    <source>
        <strain evidence="7 8">PHI-1</strain>
    </source>
</reference>
<keyword evidence="2 7" id="KW-0808">Transferase</keyword>
<protein>
    <submittedName>
        <fullName evidence="7">O-methyltransferase, family 2</fullName>
    </submittedName>
</protein>
<keyword evidence="8" id="KW-1185">Reference proteome</keyword>
<dbReference type="SUPFAM" id="SSF53335">
    <property type="entry name" value="S-adenosyl-L-methionine-dependent methyltransferases"/>
    <property type="match status" value="1"/>
</dbReference>
<keyword evidence="3" id="KW-0949">S-adenosyl-L-methionine</keyword>
<dbReference type="AlphaFoldDB" id="A0A0A2KKK3"/>
<evidence type="ECO:0000256" key="3">
    <source>
        <dbReference type="ARBA" id="ARBA00022691"/>
    </source>
</evidence>
<dbReference type="EMBL" id="JQGA01001213">
    <property type="protein sequence ID" value="KGO68304.1"/>
    <property type="molecule type" value="Genomic_DNA"/>
</dbReference>
<sequence length="361" mass="40389">MELIYRLIVIQPIIYMSVRIAVNLNLFDVLTQDGGVPKSVKQLAAAVGSDETLLGRILKNMAASDLIRETTPGIYQHTPLSTSLLNLSHRDGFFFCHDIMVPSFTATPQFLAETKYANPSNITSTHFQLGHRTNLTFFEHIAKHPEQARQFNNFMGLYATDRPRWLDEGHFPVRGILGKGVSTEKDAVLLVDVGGGKGHDLTLFQRRYGDLPGRMILQDLPSVVEQAGQLPEGLEATGHDFFKPNPIQGARAYYFHSVLHGWPDAACVEIFRAVAASMKRGYSKLLINEIVIPDEKAHRLGTSMDLLIMRVVAAKERTEHRWRYLLPLAGLELVKIWKFEIGTESLIEAEVADDSAVVIDK</sequence>
<dbReference type="PROSITE" id="PS51683">
    <property type="entry name" value="SAM_OMT_II"/>
    <property type="match status" value="1"/>
</dbReference>
<feature type="domain" description="O-methyltransferase C-terminal" evidence="5">
    <location>
        <begin position="189"/>
        <end position="330"/>
    </location>
</feature>
<dbReference type="InterPro" id="IPR016461">
    <property type="entry name" value="COMT-like"/>
</dbReference>
<evidence type="ECO:0000313" key="8">
    <source>
        <dbReference type="Proteomes" id="UP000030104"/>
    </source>
</evidence>
<accession>A0A0A2KKK3</accession>
<dbReference type="Proteomes" id="UP000030104">
    <property type="component" value="Unassembled WGS sequence"/>
</dbReference>
<dbReference type="OrthoDB" id="1535081at2759"/>
<dbReference type="InterPro" id="IPR001077">
    <property type="entry name" value="COMT_C"/>
</dbReference>
<feature type="active site" description="Proton acceptor" evidence="4">
    <location>
        <position position="260"/>
    </location>
</feature>
<dbReference type="InterPro" id="IPR036390">
    <property type="entry name" value="WH_DNA-bd_sf"/>
</dbReference>
<comment type="caution">
    <text evidence="7">The sequence shown here is derived from an EMBL/GenBank/DDBJ whole genome shotgun (WGS) entry which is preliminary data.</text>
</comment>
<evidence type="ECO:0000313" key="7">
    <source>
        <dbReference type="EMBL" id="KGO68304.1"/>
    </source>
</evidence>
<evidence type="ECO:0000256" key="4">
    <source>
        <dbReference type="PIRSR" id="PIRSR005739-1"/>
    </source>
</evidence>
<name>A0A0A2KKK3_PENIT</name>
<feature type="domain" description="O-methyltransferase dimerisation" evidence="6">
    <location>
        <begin position="15"/>
        <end position="85"/>
    </location>
</feature>
<evidence type="ECO:0000256" key="1">
    <source>
        <dbReference type="ARBA" id="ARBA00022603"/>
    </source>
</evidence>
<dbReference type="InterPro" id="IPR036388">
    <property type="entry name" value="WH-like_DNA-bd_sf"/>
</dbReference>
<dbReference type="PIRSF" id="PIRSF005739">
    <property type="entry name" value="O-mtase"/>
    <property type="match status" value="1"/>
</dbReference>
<dbReference type="Gene3D" id="1.10.10.10">
    <property type="entry name" value="Winged helix-like DNA-binding domain superfamily/Winged helix DNA-binding domain"/>
    <property type="match status" value="1"/>
</dbReference>
<organism evidence="7 8">
    <name type="scientific">Penicillium italicum</name>
    <name type="common">Blue mold</name>
    <dbReference type="NCBI Taxonomy" id="40296"/>
    <lineage>
        <taxon>Eukaryota</taxon>
        <taxon>Fungi</taxon>
        <taxon>Dikarya</taxon>
        <taxon>Ascomycota</taxon>
        <taxon>Pezizomycotina</taxon>
        <taxon>Eurotiomycetes</taxon>
        <taxon>Eurotiomycetidae</taxon>
        <taxon>Eurotiales</taxon>
        <taxon>Aspergillaceae</taxon>
        <taxon>Penicillium</taxon>
    </lineage>
</organism>
<dbReference type="GO" id="GO:0008171">
    <property type="term" value="F:O-methyltransferase activity"/>
    <property type="evidence" value="ECO:0007669"/>
    <property type="project" value="InterPro"/>
</dbReference>
<dbReference type="GO" id="GO:0044550">
    <property type="term" value="P:secondary metabolite biosynthetic process"/>
    <property type="evidence" value="ECO:0007669"/>
    <property type="project" value="UniProtKB-ARBA"/>
</dbReference>
<dbReference type="Pfam" id="PF08100">
    <property type="entry name" value="Dimerisation"/>
    <property type="match status" value="1"/>
</dbReference>
<evidence type="ECO:0000256" key="2">
    <source>
        <dbReference type="ARBA" id="ARBA00022679"/>
    </source>
</evidence>